<feature type="domain" description="Type II secretion system protein GspF" evidence="9">
    <location>
        <begin position="237"/>
        <end position="360"/>
    </location>
</feature>
<dbReference type="Proteomes" id="UP000231183">
    <property type="component" value="Unassembled WGS sequence"/>
</dbReference>
<feature type="transmembrane region" description="Helical" evidence="8">
    <location>
        <begin position="187"/>
        <end position="206"/>
    </location>
</feature>
<gene>
    <name evidence="10" type="ORF">COU31_01310</name>
</gene>
<keyword evidence="6 8" id="KW-1133">Transmembrane helix</keyword>
<reference evidence="11" key="1">
    <citation type="submission" date="2017-09" db="EMBL/GenBank/DDBJ databases">
        <title>Depth-based differentiation of microbial function through sediment-hosted aquifers and enrichment of novel symbionts in the deep terrestrial subsurface.</title>
        <authorList>
            <person name="Probst A.J."/>
            <person name="Ladd B."/>
            <person name="Jarett J.K."/>
            <person name="Geller-Mcgrath D.E."/>
            <person name="Sieber C.M.K."/>
            <person name="Emerson J.B."/>
            <person name="Anantharaman K."/>
            <person name="Thomas B.C."/>
            <person name="Malmstrom R."/>
            <person name="Stieglmeier M."/>
            <person name="Klingl A."/>
            <person name="Woyke T."/>
            <person name="Ryan C.M."/>
            <person name="Banfield J.F."/>
        </authorList>
    </citation>
    <scope>NUCLEOTIDE SEQUENCE [LARGE SCALE GENOMIC DNA]</scope>
</reference>
<feature type="transmembrane region" description="Helical" evidence="8">
    <location>
        <begin position="135"/>
        <end position="156"/>
    </location>
</feature>
<evidence type="ECO:0000256" key="7">
    <source>
        <dbReference type="ARBA" id="ARBA00023136"/>
    </source>
</evidence>
<evidence type="ECO:0000256" key="6">
    <source>
        <dbReference type="ARBA" id="ARBA00022989"/>
    </source>
</evidence>
<feature type="transmembrane region" description="Helical" evidence="8">
    <location>
        <begin position="341"/>
        <end position="365"/>
    </location>
</feature>
<dbReference type="AlphaFoldDB" id="A0A2M6W4L5"/>
<evidence type="ECO:0000259" key="9">
    <source>
        <dbReference type="Pfam" id="PF00482"/>
    </source>
</evidence>
<dbReference type="PANTHER" id="PTHR30012">
    <property type="entry name" value="GENERAL SECRETION PATHWAY PROTEIN"/>
    <property type="match status" value="1"/>
</dbReference>
<evidence type="ECO:0000256" key="3">
    <source>
        <dbReference type="ARBA" id="ARBA00022475"/>
    </source>
</evidence>
<dbReference type="PRINTS" id="PR00812">
    <property type="entry name" value="BCTERIALGSPF"/>
</dbReference>
<dbReference type="GO" id="GO:0015628">
    <property type="term" value="P:protein secretion by the type II secretion system"/>
    <property type="evidence" value="ECO:0007669"/>
    <property type="project" value="TreeGrafter"/>
</dbReference>
<evidence type="ECO:0000256" key="8">
    <source>
        <dbReference type="SAM" id="Phobius"/>
    </source>
</evidence>
<evidence type="ECO:0000313" key="11">
    <source>
        <dbReference type="Proteomes" id="UP000231183"/>
    </source>
</evidence>
<accession>A0A2M6W4L5</accession>
<evidence type="ECO:0000313" key="10">
    <source>
        <dbReference type="EMBL" id="PIT87731.1"/>
    </source>
</evidence>
<dbReference type="InterPro" id="IPR042094">
    <property type="entry name" value="T2SS_GspF_sf"/>
</dbReference>
<feature type="domain" description="Type II secretion system protein GspF" evidence="9">
    <location>
        <begin position="34"/>
        <end position="157"/>
    </location>
</feature>
<name>A0A2M6W4L5_9BACT</name>
<dbReference type="EMBL" id="PFBX01000010">
    <property type="protein sequence ID" value="PIT87731.1"/>
    <property type="molecule type" value="Genomic_DNA"/>
</dbReference>
<comment type="caution">
    <text evidence="10">The sequence shown here is derived from an EMBL/GenBank/DDBJ whole genome shotgun (WGS) entry which is preliminary data.</text>
</comment>
<comment type="subcellular location">
    <subcellularLocation>
        <location evidence="1">Cell inner membrane</location>
        <topology evidence="1">Multi-pass membrane protein</topology>
    </subcellularLocation>
</comment>
<keyword evidence="4" id="KW-0997">Cell inner membrane</keyword>
<protein>
    <recommendedName>
        <fullName evidence="9">Type II secretion system protein GspF domain-containing protein</fullName>
    </recommendedName>
</protein>
<keyword evidence="7 8" id="KW-0472">Membrane</keyword>
<dbReference type="Pfam" id="PF00482">
    <property type="entry name" value="T2SSF"/>
    <property type="match status" value="2"/>
</dbReference>
<dbReference type="GO" id="GO:0005886">
    <property type="term" value="C:plasma membrane"/>
    <property type="evidence" value="ECO:0007669"/>
    <property type="project" value="UniProtKB-SubCell"/>
</dbReference>
<dbReference type="InterPro" id="IPR018076">
    <property type="entry name" value="T2SS_GspF_dom"/>
</dbReference>
<evidence type="ECO:0000256" key="5">
    <source>
        <dbReference type="ARBA" id="ARBA00022692"/>
    </source>
</evidence>
<keyword evidence="3" id="KW-1003">Cell membrane</keyword>
<evidence type="ECO:0000256" key="2">
    <source>
        <dbReference type="ARBA" id="ARBA00005745"/>
    </source>
</evidence>
<keyword evidence="5 8" id="KW-0812">Transmembrane</keyword>
<organism evidence="10 11">
    <name type="scientific">Candidatus Magasanikbacteria bacterium CG10_big_fil_rev_8_21_14_0_10_40_10</name>
    <dbReference type="NCBI Taxonomy" id="1974648"/>
    <lineage>
        <taxon>Bacteria</taxon>
        <taxon>Candidatus Magasanikiibacteriota</taxon>
    </lineage>
</organism>
<evidence type="ECO:0000256" key="4">
    <source>
        <dbReference type="ARBA" id="ARBA00022519"/>
    </source>
</evidence>
<sequence>MPKKEKELSEFEKKLNIWVTHYLSRVKTVQKILFISHLKTMVKAGLSLIEALKILSQEIENKKLKNIIAKIKEGIEKGNQLSEMLGKYPRVFPPIYVNMIAAGETAGKMEEALEQVAAQMKKSAELNSKIRGAMIYPAVIIVAMISISIEIVFFVLPKLMVMFKEFDAQLPISTRILIAVVDFGQNYGIWLGIGIVLFIIGFYLLMKKPAIKKLMHKIYLKLPIFGMIIKKISLARFTMTLSSLLQSTIPIIEATKICSDVQTNVIYRQNLLDTSEALKKGRPLSEILAENPDTFPPMVTEMIMVGEQSGKTEDMLAELSEYYGNEVDTTMKNFTTIIEPVIILILGFAVAGIAVAVIMPMYSLAQNI</sequence>
<dbReference type="InterPro" id="IPR003004">
    <property type="entry name" value="GspF/PilC"/>
</dbReference>
<dbReference type="FunFam" id="1.20.81.30:FF:000001">
    <property type="entry name" value="Type II secretion system protein F"/>
    <property type="match status" value="2"/>
</dbReference>
<proteinExistence type="inferred from homology"/>
<dbReference type="Gene3D" id="1.20.81.30">
    <property type="entry name" value="Type II secretion system (T2SS), domain F"/>
    <property type="match status" value="2"/>
</dbReference>
<comment type="similarity">
    <text evidence="2">Belongs to the GSP F family.</text>
</comment>
<dbReference type="PANTHER" id="PTHR30012:SF0">
    <property type="entry name" value="TYPE II SECRETION SYSTEM PROTEIN F-RELATED"/>
    <property type="match status" value="1"/>
</dbReference>
<evidence type="ECO:0000256" key="1">
    <source>
        <dbReference type="ARBA" id="ARBA00004429"/>
    </source>
</evidence>